<evidence type="ECO:0000313" key="8">
    <source>
        <dbReference type="EMBL" id="KAF2853768.1"/>
    </source>
</evidence>
<feature type="transmembrane region" description="Helical" evidence="6">
    <location>
        <begin position="190"/>
        <end position="212"/>
    </location>
</feature>
<evidence type="ECO:0000256" key="4">
    <source>
        <dbReference type="ARBA" id="ARBA00023136"/>
    </source>
</evidence>
<feature type="region of interest" description="Disordered" evidence="5">
    <location>
        <begin position="398"/>
        <end position="447"/>
    </location>
</feature>
<evidence type="ECO:0000256" key="5">
    <source>
        <dbReference type="SAM" id="MobiDB-lite"/>
    </source>
</evidence>
<keyword evidence="4 6" id="KW-0472">Membrane</keyword>
<accession>A0A6A7BI31</accession>
<evidence type="ECO:0000256" key="2">
    <source>
        <dbReference type="ARBA" id="ARBA00022692"/>
    </source>
</evidence>
<dbReference type="CDD" id="cd03386">
    <property type="entry name" value="PAP2_Aur1_like"/>
    <property type="match status" value="1"/>
</dbReference>
<dbReference type="GO" id="GO:0016020">
    <property type="term" value="C:membrane"/>
    <property type="evidence" value="ECO:0007669"/>
    <property type="project" value="UniProtKB-SubCell"/>
</dbReference>
<feature type="transmembrane region" description="Helical" evidence="6">
    <location>
        <begin position="332"/>
        <end position="352"/>
    </location>
</feature>
<comment type="subcellular location">
    <subcellularLocation>
        <location evidence="1">Membrane</location>
        <topology evidence="1">Multi-pass membrane protein</topology>
    </subcellularLocation>
</comment>
<dbReference type="GO" id="GO:0006676">
    <property type="term" value="P:mannosyl diphosphorylinositol ceramide metabolic process"/>
    <property type="evidence" value="ECO:0007669"/>
    <property type="project" value="TreeGrafter"/>
</dbReference>
<keyword evidence="9" id="KW-1185">Reference proteome</keyword>
<evidence type="ECO:0000259" key="7">
    <source>
        <dbReference type="Pfam" id="PF14378"/>
    </source>
</evidence>
<dbReference type="InterPro" id="IPR052185">
    <property type="entry name" value="IPC_Synthase-Related"/>
</dbReference>
<dbReference type="OrthoDB" id="5784at2759"/>
<evidence type="ECO:0000256" key="1">
    <source>
        <dbReference type="ARBA" id="ARBA00004141"/>
    </source>
</evidence>
<gene>
    <name evidence="8" type="ORF">T440DRAFT_487074</name>
</gene>
<feature type="transmembrane region" description="Helical" evidence="6">
    <location>
        <begin position="303"/>
        <end position="326"/>
    </location>
</feature>
<dbReference type="FunFam" id="1.20.144.10:FF:000015">
    <property type="entry name" value="Aureobasidin resistance protein Aur1"/>
    <property type="match status" value="1"/>
</dbReference>
<dbReference type="Pfam" id="PF14378">
    <property type="entry name" value="PAP2_3"/>
    <property type="match status" value="1"/>
</dbReference>
<evidence type="ECO:0000256" key="6">
    <source>
        <dbReference type="SAM" id="Phobius"/>
    </source>
</evidence>
<sequence length="447" mass="49871">MTNKSYLAFLDNNAAADMLSRTKVPGLSALPSLIPHRVRRKWRATRSRIRSRQVPTSSIAGLETSISPSDTLRSLRTHPWSIYDAQYLFLAIVAIFSLSVSEAPGPFAKTFVAALLMSGLCLPITRQFLLPLLPTLTWLLLFSSCKYISPEYRPAIWVRVLPALENILYGANLSNILSANKHTVLDLMAWIPYGIVHYVSPVVVSACMFIWGPPGTLPIWARSFGYMNITAVLIQIVFPCSPPWYENQYGLAPANYSIIGNPAGLGAIDALFGVDLYTSTFHASPMVFGAFPSLHSGWATMETLFMGHVFPKLFPVYVFYTMWLWWSTMYFSHHYAIDLVAGSLLAGVCYFFSRAKFLPRPQSDKEFRWDYEYVEIGDPMDGAGYNMLDIYEEFQPHSDSDDWASGSSSSYSTGGRSPVGAHSPVDDAQSLWDGDTVGSDTEHPRKD</sequence>
<dbReference type="Proteomes" id="UP000799423">
    <property type="component" value="Unassembled WGS sequence"/>
</dbReference>
<keyword evidence="2 6" id="KW-0812">Transmembrane</keyword>
<dbReference type="GO" id="GO:0070916">
    <property type="term" value="C:inositol phosphoceramide synthase complex"/>
    <property type="evidence" value="ECO:0007669"/>
    <property type="project" value="TreeGrafter"/>
</dbReference>
<keyword evidence="3 6" id="KW-1133">Transmembrane helix</keyword>
<feature type="compositionally biased region" description="Low complexity" evidence="5">
    <location>
        <begin position="403"/>
        <end position="416"/>
    </location>
</feature>
<dbReference type="GO" id="GO:0030148">
    <property type="term" value="P:sphingolipid biosynthetic process"/>
    <property type="evidence" value="ECO:0007669"/>
    <property type="project" value="TreeGrafter"/>
</dbReference>
<feature type="transmembrane region" description="Helical" evidence="6">
    <location>
        <begin position="82"/>
        <end position="101"/>
    </location>
</feature>
<dbReference type="InterPro" id="IPR026841">
    <property type="entry name" value="Aur1/Ipt1"/>
</dbReference>
<evidence type="ECO:0000313" key="9">
    <source>
        <dbReference type="Proteomes" id="UP000799423"/>
    </source>
</evidence>
<dbReference type="PANTHER" id="PTHR31310">
    <property type="match status" value="1"/>
</dbReference>
<dbReference type="EMBL" id="MU006294">
    <property type="protein sequence ID" value="KAF2853768.1"/>
    <property type="molecule type" value="Genomic_DNA"/>
</dbReference>
<name>A0A6A7BI31_9PLEO</name>
<proteinExistence type="predicted"/>
<evidence type="ECO:0000256" key="3">
    <source>
        <dbReference type="ARBA" id="ARBA00022989"/>
    </source>
</evidence>
<reference evidence="8" key="1">
    <citation type="submission" date="2020-01" db="EMBL/GenBank/DDBJ databases">
        <authorList>
            <consortium name="DOE Joint Genome Institute"/>
            <person name="Haridas S."/>
            <person name="Albert R."/>
            <person name="Binder M."/>
            <person name="Bloem J."/>
            <person name="Labutti K."/>
            <person name="Salamov A."/>
            <person name="Andreopoulos B."/>
            <person name="Baker S.E."/>
            <person name="Barry K."/>
            <person name="Bills G."/>
            <person name="Bluhm B.H."/>
            <person name="Cannon C."/>
            <person name="Castanera R."/>
            <person name="Culley D.E."/>
            <person name="Daum C."/>
            <person name="Ezra D."/>
            <person name="Gonzalez J.B."/>
            <person name="Henrissat B."/>
            <person name="Kuo A."/>
            <person name="Liang C."/>
            <person name="Lipzen A."/>
            <person name="Lutzoni F."/>
            <person name="Magnuson J."/>
            <person name="Mondo S."/>
            <person name="Nolan M."/>
            <person name="Ohm R."/>
            <person name="Pangilinan J."/>
            <person name="Park H.-J."/>
            <person name="Ramirez L."/>
            <person name="Alfaro M."/>
            <person name="Sun H."/>
            <person name="Tritt A."/>
            <person name="Yoshinaga Y."/>
            <person name="Zwiers L.-H."/>
            <person name="Turgeon B.G."/>
            <person name="Goodwin S.B."/>
            <person name="Spatafora J.W."/>
            <person name="Crous P.W."/>
            <person name="Grigoriev I.V."/>
        </authorList>
    </citation>
    <scope>NUCLEOTIDE SEQUENCE</scope>
    <source>
        <strain evidence="8">IPT5</strain>
    </source>
</reference>
<feature type="domain" description="Inositolphosphotransferase Aur1/Ipt1" evidence="7">
    <location>
        <begin position="179"/>
        <end position="350"/>
    </location>
</feature>
<organism evidence="8 9">
    <name type="scientific">Plenodomus tracheiphilus IPT5</name>
    <dbReference type="NCBI Taxonomy" id="1408161"/>
    <lineage>
        <taxon>Eukaryota</taxon>
        <taxon>Fungi</taxon>
        <taxon>Dikarya</taxon>
        <taxon>Ascomycota</taxon>
        <taxon>Pezizomycotina</taxon>
        <taxon>Dothideomycetes</taxon>
        <taxon>Pleosporomycetidae</taxon>
        <taxon>Pleosporales</taxon>
        <taxon>Pleosporineae</taxon>
        <taxon>Leptosphaeriaceae</taxon>
        <taxon>Plenodomus</taxon>
    </lineage>
</organism>
<dbReference type="PANTHER" id="PTHR31310:SF11">
    <property type="entry name" value="INOSITOL PHOSPHORYLCERAMIDE SYNTHASE CATALYTIC SUBUNIT AUR1"/>
    <property type="match status" value="1"/>
</dbReference>
<protein>
    <submittedName>
        <fullName evidence="8">PAP2-domain-containing protein</fullName>
    </submittedName>
</protein>
<dbReference type="AlphaFoldDB" id="A0A6A7BI31"/>